<evidence type="ECO:0000313" key="5">
    <source>
        <dbReference type="Proteomes" id="UP001189122"/>
    </source>
</evidence>
<organism evidence="4">
    <name type="scientific">Spirodela intermedia</name>
    <name type="common">Intermediate duckweed</name>
    <dbReference type="NCBI Taxonomy" id="51605"/>
    <lineage>
        <taxon>Eukaryota</taxon>
        <taxon>Viridiplantae</taxon>
        <taxon>Streptophyta</taxon>
        <taxon>Embryophyta</taxon>
        <taxon>Tracheophyta</taxon>
        <taxon>Spermatophyta</taxon>
        <taxon>Magnoliopsida</taxon>
        <taxon>Liliopsida</taxon>
        <taxon>Araceae</taxon>
        <taxon>Lemnoideae</taxon>
        <taxon>Spirodela</taxon>
    </lineage>
</organism>
<evidence type="ECO:0000313" key="4">
    <source>
        <dbReference type="EMBL" id="CAA2620265.1"/>
    </source>
</evidence>
<comment type="subcellular location">
    <subcellularLocation>
        <location evidence="1">Nucleus</location>
    </subcellularLocation>
</comment>
<gene>
    <name evidence="4" type="ORF">SI7747_05006434</name>
</gene>
<feature type="compositionally biased region" description="Basic and acidic residues" evidence="3">
    <location>
        <begin position="120"/>
        <end position="134"/>
    </location>
</feature>
<dbReference type="EMBL" id="CACRZD030000005">
    <property type="protein sequence ID" value="CAA6660014.1"/>
    <property type="molecule type" value="Genomic_DNA"/>
</dbReference>
<accession>A0A7I8IS82</accession>
<dbReference type="InterPro" id="IPR024097">
    <property type="entry name" value="bHLH_ZIP_TF"/>
</dbReference>
<feature type="region of interest" description="Disordered" evidence="3">
    <location>
        <begin position="32"/>
        <end position="152"/>
    </location>
</feature>
<dbReference type="PANTHER" id="PTHR12565">
    <property type="entry name" value="STEROL REGULATORY ELEMENT-BINDING PROTEIN"/>
    <property type="match status" value="1"/>
</dbReference>
<keyword evidence="2" id="KW-0539">Nucleus</keyword>
<keyword evidence="5" id="KW-1185">Reference proteome</keyword>
<evidence type="ECO:0000256" key="2">
    <source>
        <dbReference type="ARBA" id="ARBA00023242"/>
    </source>
</evidence>
<feature type="compositionally biased region" description="Basic and acidic residues" evidence="3">
    <location>
        <begin position="89"/>
        <end position="101"/>
    </location>
</feature>
<dbReference type="GO" id="GO:0005634">
    <property type="term" value="C:nucleus"/>
    <property type="evidence" value="ECO:0007669"/>
    <property type="project" value="UniProtKB-SubCell"/>
</dbReference>
<feature type="compositionally biased region" description="Basic residues" evidence="3">
    <location>
        <begin position="109"/>
        <end position="119"/>
    </location>
</feature>
<name>A0A7I8IS82_SPIIN</name>
<dbReference type="AlphaFoldDB" id="A0A7I8IS82"/>
<feature type="compositionally biased region" description="Low complexity" evidence="3">
    <location>
        <begin position="48"/>
        <end position="88"/>
    </location>
</feature>
<proteinExistence type="predicted"/>
<dbReference type="PANTHER" id="PTHR12565:SF184">
    <property type="entry name" value="BHLH TRANSCRIPTION FACTOR"/>
    <property type="match status" value="1"/>
</dbReference>
<evidence type="ECO:0000256" key="1">
    <source>
        <dbReference type="ARBA" id="ARBA00004123"/>
    </source>
</evidence>
<sequence length="191" mass="21642">MAAFSYHPHHDPFALDVADFPSDSHFHLLFPPTQQQQHQQRRQQAGDPVVSPLPSSLASTAPLTLSAPFHSSLESARVSSRSSSAQRSESQREKKRKDDQKCNSSSSQLKKRKNTKQKKCSRDAESTNEKRALKEPPTGYIHVRARRGQATDSHSLAERFYVRLKWEERNHADMPRALVDEAISWDSPNAD</sequence>
<dbReference type="EMBL" id="LR743592">
    <property type="protein sequence ID" value="CAA2620265.1"/>
    <property type="molecule type" value="Genomic_DNA"/>
</dbReference>
<dbReference type="Proteomes" id="UP001189122">
    <property type="component" value="Unassembled WGS sequence"/>
</dbReference>
<reference evidence="4 5" key="1">
    <citation type="submission" date="2019-12" db="EMBL/GenBank/DDBJ databases">
        <authorList>
            <person name="Scholz U."/>
            <person name="Mascher M."/>
            <person name="Fiebig A."/>
        </authorList>
    </citation>
    <scope>NUCLEOTIDE SEQUENCE</scope>
</reference>
<dbReference type="GO" id="GO:0003700">
    <property type="term" value="F:DNA-binding transcription factor activity"/>
    <property type="evidence" value="ECO:0007669"/>
    <property type="project" value="TreeGrafter"/>
</dbReference>
<evidence type="ECO:0000256" key="3">
    <source>
        <dbReference type="SAM" id="MobiDB-lite"/>
    </source>
</evidence>
<protein>
    <submittedName>
        <fullName evidence="4">Uncharacterized protein</fullName>
    </submittedName>
</protein>